<dbReference type="RefSeq" id="WP_089851472.1">
    <property type="nucleotide sequence ID" value="NZ_FPAQ01000038.1"/>
</dbReference>
<proteinExistence type="predicted"/>
<dbReference type="OrthoDB" id="6169502at2"/>
<dbReference type="Proteomes" id="UP000199594">
    <property type="component" value="Unassembled WGS sequence"/>
</dbReference>
<name>A0A1I7C8P6_9GAMM</name>
<reference evidence="1 2" key="1">
    <citation type="submission" date="2016-10" db="EMBL/GenBank/DDBJ databases">
        <authorList>
            <person name="de Groot N.N."/>
        </authorList>
    </citation>
    <scope>NUCLEOTIDE SEQUENCE [LARGE SCALE GENOMIC DNA]</scope>
    <source>
        <strain evidence="1 2">CGMCC 1.6493</strain>
    </source>
</reference>
<gene>
    <name evidence="1" type="ORF">SAMN04487956_13831</name>
</gene>
<evidence type="ECO:0000313" key="1">
    <source>
        <dbReference type="EMBL" id="SFT95803.1"/>
    </source>
</evidence>
<sequence>MTPTDIVIEAGALSLGDAIDHTRWAIREQAPTAFQVVTEHGVLVLSEREKADLRLFLNVLLTRRLETLEAAY</sequence>
<evidence type="ECO:0000313" key="2">
    <source>
        <dbReference type="Proteomes" id="UP000199594"/>
    </source>
</evidence>
<protein>
    <submittedName>
        <fullName evidence="1">Uncharacterized protein</fullName>
    </submittedName>
</protein>
<accession>A0A1I7C8P6</accession>
<dbReference type="EMBL" id="FPAQ01000038">
    <property type="protein sequence ID" value="SFT95803.1"/>
    <property type="molecule type" value="Genomic_DNA"/>
</dbReference>
<organism evidence="1 2">
    <name type="scientific">Halomonas saccharevitans</name>
    <dbReference type="NCBI Taxonomy" id="416872"/>
    <lineage>
        <taxon>Bacteria</taxon>
        <taxon>Pseudomonadati</taxon>
        <taxon>Pseudomonadota</taxon>
        <taxon>Gammaproteobacteria</taxon>
        <taxon>Oceanospirillales</taxon>
        <taxon>Halomonadaceae</taxon>
        <taxon>Halomonas</taxon>
    </lineage>
</organism>
<dbReference type="AlphaFoldDB" id="A0A1I7C8P6"/>